<evidence type="ECO:0000313" key="1">
    <source>
        <dbReference type="EMBL" id="MED4402860.1"/>
    </source>
</evidence>
<dbReference type="EMBL" id="JARTFS010000013">
    <property type="protein sequence ID" value="MED4402860.1"/>
    <property type="molecule type" value="Genomic_DNA"/>
</dbReference>
<evidence type="ECO:0000313" key="2">
    <source>
        <dbReference type="Proteomes" id="UP001342826"/>
    </source>
</evidence>
<sequence>MTNKYIKLGIMNDDIDIVTKDLQNILNLHFEKQESSYWGEYTAAQLSEKESIRLIYNYVDNDWQEEEFKEYPLLLELNRLKELEEIMFLLCDKLSYIIPLYLDEIEAKVSSKRYIYQNGQFKLVYEY</sequence>
<comment type="caution">
    <text evidence="1">The sequence shown here is derived from an EMBL/GenBank/DDBJ whole genome shotgun (WGS) entry which is preliminary data.</text>
</comment>
<dbReference type="RefSeq" id="WP_328015585.1">
    <property type="nucleotide sequence ID" value="NZ_JARTFS010000013.1"/>
</dbReference>
<name>A0ABU6P0G7_9BACI</name>
<keyword evidence="2" id="KW-1185">Reference proteome</keyword>
<reference evidence="1 2" key="1">
    <citation type="submission" date="2023-03" db="EMBL/GenBank/DDBJ databases">
        <title>Bacillus Genome Sequencing.</title>
        <authorList>
            <person name="Dunlap C."/>
        </authorList>
    </citation>
    <scope>NUCLEOTIDE SEQUENCE [LARGE SCALE GENOMIC DNA]</scope>
    <source>
        <strain evidence="1 2">NRS-1717</strain>
    </source>
</reference>
<gene>
    <name evidence="1" type="ORF">P9271_16265</name>
</gene>
<accession>A0ABU6P0G7</accession>
<proteinExistence type="predicted"/>
<protein>
    <submittedName>
        <fullName evidence="1">Uncharacterized protein</fullName>
    </submittedName>
</protein>
<dbReference type="Proteomes" id="UP001342826">
    <property type="component" value="Unassembled WGS sequence"/>
</dbReference>
<organism evidence="1 2">
    <name type="scientific">Metabacillus fastidiosus</name>
    <dbReference type="NCBI Taxonomy" id="1458"/>
    <lineage>
        <taxon>Bacteria</taxon>
        <taxon>Bacillati</taxon>
        <taxon>Bacillota</taxon>
        <taxon>Bacilli</taxon>
        <taxon>Bacillales</taxon>
        <taxon>Bacillaceae</taxon>
        <taxon>Metabacillus</taxon>
    </lineage>
</organism>